<keyword evidence="2" id="KW-1185">Reference proteome</keyword>
<proteinExistence type="predicted"/>
<evidence type="ECO:0000313" key="2">
    <source>
        <dbReference type="Proteomes" id="UP000589626"/>
    </source>
</evidence>
<dbReference type="Proteomes" id="UP000589626">
    <property type="component" value="Unassembled WGS sequence"/>
</dbReference>
<dbReference type="RefSeq" id="WP_183592683.1">
    <property type="nucleotide sequence ID" value="NZ_JACHWR010000002.1"/>
</dbReference>
<evidence type="ECO:0008006" key="3">
    <source>
        <dbReference type="Google" id="ProtNLM"/>
    </source>
</evidence>
<dbReference type="InterPro" id="IPR027417">
    <property type="entry name" value="P-loop_NTPase"/>
</dbReference>
<gene>
    <name evidence="1" type="ORF">FHU40_002564</name>
</gene>
<dbReference type="EMBL" id="JACHWR010000002">
    <property type="protein sequence ID" value="MBB3042746.1"/>
    <property type="molecule type" value="Genomic_DNA"/>
</dbReference>
<dbReference type="SUPFAM" id="SSF52540">
    <property type="entry name" value="P-loop containing nucleoside triphosphate hydrolases"/>
    <property type="match status" value="1"/>
</dbReference>
<name>A0A7W4VVV5_9ACTN</name>
<comment type="caution">
    <text evidence="1">The sequence shown here is derived from an EMBL/GenBank/DDBJ whole genome shotgun (WGS) entry which is preliminary data.</text>
</comment>
<evidence type="ECO:0000313" key="1">
    <source>
        <dbReference type="EMBL" id="MBB3042746.1"/>
    </source>
</evidence>
<sequence length="371" mass="41071">MSDGVDLLLPAGTRLVHIGPHKTGSTAVQVAFHEAREQLSAHGVHYAGAGRRPRLAGWSIGLAGKKYGVARPPIQHWEGLVAEVEAAGDQRVCISNEDFGRATKEQRQRIVDELGGDRVHVVAVARRLDSYLPSQWQERVKAGVTLSWEEWLRIVLDRDADERHYERMNVWRAHDVGRLLRNWSEVVGPERITLIVNDGADRTLLPRTFERLLGLPEGLLAPDPSQSNPSLSWAEVELVRAAHRAFEELGVDRRERDPWTAAALVRHLQGVDLPRATPTTPPFPEWAAEQVREIGAERARAVRESAVRVIGSPDALLAREPLPVGPVDVPPALPQAAVAVAVQALVRATVERLPDLLKDDTTPNHEEHRDA</sequence>
<reference evidence="1 2" key="1">
    <citation type="submission" date="2020-08" db="EMBL/GenBank/DDBJ databases">
        <title>Sequencing the genomes of 1000 actinobacteria strains.</title>
        <authorList>
            <person name="Klenk H.-P."/>
        </authorList>
    </citation>
    <scope>NUCLEOTIDE SEQUENCE [LARGE SCALE GENOMIC DNA]</scope>
    <source>
        <strain evidence="1 2">DSM 105498</strain>
    </source>
</reference>
<accession>A0A7W4VVV5</accession>
<protein>
    <recommendedName>
        <fullName evidence="3">Sulfotransferase family protein</fullName>
    </recommendedName>
</protein>
<dbReference type="AlphaFoldDB" id="A0A7W4VVV5"/>
<organism evidence="1 2">
    <name type="scientific">Nocardioides soli</name>
    <dbReference type="NCBI Taxonomy" id="1036020"/>
    <lineage>
        <taxon>Bacteria</taxon>
        <taxon>Bacillati</taxon>
        <taxon>Actinomycetota</taxon>
        <taxon>Actinomycetes</taxon>
        <taxon>Propionibacteriales</taxon>
        <taxon>Nocardioidaceae</taxon>
        <taxon>Nocardioides</taxon>
    </lineage>
</organism>